<dbReference type="AlphaFoldDB" id="A0A1H1A6H5"/>
<dbReference type="RefSeq" id="WP_035021044.1">
    <property type="nucleotide sequence ID" value="NZ_CP084916.1"/>
</dbReference>
<dbReference type="SUPFAM" id="SSF55811">
    <property type="entry name" value="Nudix"/>
    <property type="match status" value="1"/>
</dbReference>
<dbReference type="Gene3D" id="3.90.79.10">
    <property type="entry name" value="Nucleoside Triphosphate Pyrophosphohydrolase"/>
    <property type="match status" value="1"/>
</dbReference>
<keyword evidence="4" id="KW-1185">Reference proteome</keyword>
<sequence>MNLREQISHYIPYTTQEAKEQEVILQYMDTFDNLLIRENEFAHFTASAWIVNSERTKVLMAYHNIYQSWSWIGGHADGNANLLEVALKETTEETGLLHISPLANTIYSLEILGVPSHMKKGFPIATHLHLNVTYLIEANENEQTRVNQDENSAIKWMELEEAVEACTEPEMKIVYEKLNEKLKNYK</sequence>
<comment type="similarity">
    <text evidence="1">Belongs to the Nudix hydrolase family.</text>
</comment>
<dbReference type="PROSITE" id="PS51462">
    <property type="entry name" value="NUDIX"/>
    <property type="match status" value="1"/>
</dbReference>
<organism evidence="3 4">
    <name type="scientific">Carnobacterium viridans</name>
    <dbReference type="NCBI Taxonomy" id="174587"/>
    <lineage>
        <taxon>Bacteria</taxon>
        <taxon>Bacillati</taxon>
        <taxon>Bacillota</taxon>
        <taxon>Bacilli</taxon>
        <taxon>Lactobacillales</taxon>
        <taxon>Carnobacteriaceae</taxon>
        <taxon>Carnobacterium</taxon>
    </lineage>
</organism>
<dbReference type="InterPro" id="IPR015797">
    <property type="entry name" value="NUDIX_hydrolase-like_dom_sf"/>
</dbReference>
<protein>
    <submittedName>
        <fullName evidence="3">ADP-ribose pyrophosphatase YjhB, NUDIX family</fullName>
    </submittedName>
</protein>
<dbReference type="PANTHER" id="PTHR43736">
    <property type="entry name" value="ADP-RIBOSE PYROPHOSPHATASE"/>
    <property type="match status" value="1"/>
</dbReference>
<feature type="domain" description="Nudix hydrolase" evidence="2">
    <location>
        <begin position="41"/>
        <end position="179"/>
    </location>
</feature>
<dbReference type="InterPro" id="IPR000086">
    <property type="entry name" value="NUDIX_hydrolase_dom"/>
</dbReference>
<evidence type="ECO:0000313" key="3">
    <source>
        <dbReference type="EMBL" id="SDQ35219.1"/>
    </source>
</evidence>
<dbReference type="CDD" id="cd03674">
    <property type="entry name" value="NUDIX_Hydrolase"/>
    <property type="match status" value="1"/>
</dbReference>
<evidence type="ECO:0000313" key="4">
    <source>
        <dbReference type="Proteomes" id="UP000199481"/>
    </source>
</evidence>
<dbReference type="OrthoDB" id="9787880at2"/>
<name>A0A1H1A6H5_9LACT</name>
<reference evidence="4" key="1">
    <citation type="submission" date="2016-10" db="EMBL/GenBank/DDBJ databases">
        <authorList>
            <person name="Varghese N."/>
            <person name="Submissions S."/>
        </authorList>
    </citation>
    <scope>NUCLEOTIDE SEQUENCE [LARGE SCALE GENOMIC DNA]</scope>
    <source>
        <strain evidence="4">MPL-11</strain>
    </source>
</reference>
<evidence type="ECO:0000256" key="1">
    <source>
        <dbReference type="ARBA" id="ARBA00005582"/>
    </source>
</evidence>
<dbReference type="Proteomes" id="UP000199481">
    <property type="component" value="Unassembled WGS sequence"/>
</dbReference>
<gene>
    <name evidence="3" type="ORF">SAMN04487752_1928</name>
</gene>
<dbReference type="PANTHER" id="PTHR43736:SF1">
    <property type="entry name" value="DIHYDRONEOPTERIN TRIPHOSPHATE DIPHOSPHATASE"/>
    <property type="match status" value="1"/>
</dbReference>
<proteinExistence type="inferred from homology"/>
<dbReference type="Pfam" id="PF00293">
    <property type="entry name" value="NUDIX"/>
    <property type="match status" value="1"/>
</dbReference>
<accession>A0A1H1A6H5</accession>
<evidence type="ECO:0000259" key="2">
    <source>
        <dbReference type="PROSITE" id="PS51462"/>
    </source>
</evidence>
<dbReference type="EMBL" id="FNJW01000008">
    <property type="protein sequence ID" value="SDQ35219.1"/>
    <property type="molecule type" value="Genomic_DNA"/>
</dbReference>